<dbReference type="EMBL" id="UINC01070488">
    <property type="protein sequence ID" value="SVC04673.1"/>
    <property type="molecule type" value="Genomic_DNA"/>
</dbReference>
<protein>
    <recommendedName>
        <fullName evidence="2">Isochorismatase-like domain-containing protein</fullName>
    </recommendedName>
</protein>
<reference evidence="1" key="1">
    <citation type="submission" date="2018-05" db="EMBL/GenBank/DDBJ databases">
        <authorList>
            <person name="Lanie J.A."/>
            <person name="Ng W.-L."/>
            <person name="Kazmierczak K.M."/>
            <person name="Andrzejewski T.M."/>
            <person name="Davidsen T.M."/>
            <person name="Wayne K.J."/>
            <person name="Tettelin H."/>
            <person name="Glass J.I."/>
            <person name="Rusch D."/>
            <person name="Podicherti R."/>
            <person name="Tsui H.-C.T."/>
            <person name="Winkler M.E."/>
        </authorList>
    </citation>
    <scope>NUCLEOTIDE SEQUENCE</scope>
</reference>
<gene>
    <name evidence="1" type="ORF">METZ01_LOCUS257527</name>
</gene>
<evidence type="ECO:0000313" key="1">
    <source>
        <dbReference type="EMBL" id="SVC04673.1"/>
    </source>
</evidence>
<name>A0A382J0R2_9ZZZZ</name>
<dbReference type="Gene3D" id="3.40.50.850">
    <property type="entry name" value="Isochorismatase-like"/>
    <property type="match status" value="1"/>
</dbReference>
<organism evidence="1">
    <name type="scientific">marine metagenome</name>
    <dbReference type="NCBI Taxonomy" id="408172"/>
    <lineage>
        <taxon>unclassified sequences</taxon>
        <taxon>metagenomes</taxon>
        <taxon>ecological metagenomes</taxon>
    </lineage>
</organism>
<evidence type="ECO:0008006" key="2">
    <source>
        <dbReference type="Google" id="ProtNLM"/>
    </source>
</evidence>
<proteinExistence type="predicted"/>
<dbReference type="SUPFAM" id="SSF52499">
    <property type="entry name" value="Isochorismatase-like hydrolases"/>
    <property type="match status" value="1"/>
</dbReference>
<accession>A0A382J0R2</accession>
<sequence>QKISRQVFPELLASIRSADMPLFHVVDGGEYFQDYPGYKRSVSLAGPQPDPPEPLEIDPVLDSLKRFRSENVFTGTHNAHDVARGFNRLNFLHEAKPVGDEGIAENGHQLAALCRDTGINHLIYMGFAINWCLLLSPGGMAEMQKYGVMCSAIRQAVTAVENKETAREELCKEVGLWRVALAFGFVFDLEDVTSALQTL</sequence>
<dbReference type="InterPro" id="IPR036380">
    <property type="entry name" value="Isochorismatase-like_sf"/>
</dbReference>
<feature type="non-terminal residue" evidence="1">
    <location>
        <position position="1"/>
    </location>
</feature>
<dbReference type="AlphaFoldDB" id="A0A382J0R2"/>